<dbReference type="InterPro" id="IPR004680">
    <property type="entry name" value="Cit_transptr-like_dom"/>
</dbReference>
<dbReference type="KEGG" id="nsa:Nitsa_0983"/>
<feature type="transmembrane region" description="Helical" evidence="6">
    <location>
        <begin position="302"/>
        <end position="327"/>
    </location>
</feature>
<feature type="domain" description="Citrate transporter-like" evidence="7">
    <location>
        <begin position="25"/>
        <end position="296"/>
    </location>
</feature>
<accession>E6X3G5</accession>
<feature type="transmembrane region" description="Helical" evidence="6">
    <location>
        <begin position="161"/>
        <end position="182"/>
    </location>
</feature>
<feature type="transmembrane region" description="Helical" evidence="6">
    <location>
        <begin position="202"/>
        <end position="223"/>
    </location>
</feature>
<reference evidence="8 9" key="1">
    <citation type="journal article" date="2011" name="Stand. Genomic Sci.">
        <title>Complete genome sequence of Nitratifractor salsuginis type strain (E9I37-1).</title>
        <authorList>
            <person name="Anderson I."/>
            <person name="Sikorski J."/>
            <person name="Zeytun A."/>
            <person name="Nolan M."/>
            <person name="Lapidus A."/>
            <person name="Lucas S."/>
            <person name="Hammon N."/>
            <person name="Deshpande S."/>
            <person name="Cheng J.F."/>
            <person name="Tapia R."/>
            <person name="Han C."/>
            <person name="Goodwin L."/>
            <person name="Pitluck S."/>
            <person name="Liolios K."/>
            <person name="Pagani I."/>
            <person name="Ivanova N."/>
            <person name="Huntemann M."/>
            <person name="Mavromatis K."/>
            <person name="Ovchinikova G."/>
            <person name="Pati A."/>
            <person name="Chen A."/>
            <person name="Palaniappan K."/>
            <person name="Land M."/>
            <person name="Hauser L."/>
            <person name="Brambilla E.M."/>
            <person name="Ngatchou-Djao O.D."/>
            <person name="Rohde M."/>
            <person name="Tindall B.J."/>
            <person name="Goker M."/>
            <person name="Detter J.C."/>
            <person name="Woyke T."/>
            <person name="Bristow J."/>
            <person name="Eisen J.A."/>
            <person name="Markowitz V."/>
            <person name="Hugenholtz P."/>
            <person name="Klenk H.P."/>
            <person name="Kyrpides N.C."/>
        </authorList>
    </citation>
    <scope>NUCLEOTIDE SEQUENCE [LARGE SCALE GENOMIC DNA]</scope>
    <source>
        <strain evidence="9">DSM 16511 / JCM 12458 / E9I37-1</strain>
    </source>
</reference>
<evidence type="ECO:0000256" key="2">
    <source>
        <dbReference type="ARBA" id="ARBA00022448"/>
    </source>
</evidence>
<dbReference type="HOGENOM" id="CLU_063025_0_0_7"/>
<evidence type="ECO:0000313" key="8">
    <source>
        <dbReference type="EMBL" id="ADV46242.1"/>
    </source>
</evidence>
<dbReference type="GO" id="GO:0016020">
    <property type="term" value="C:membrane"/>
    <property type="evidence" value="ECO:0007669"/>
    <property type="project" value="UniProtKB-SubCell"/>
</dbReference>
<keyword evidence="5 6" id="KW-0472">Membrane</keyword>
<name>E6X3G5_NITSE</name>
<keyword evidence="2" id="KW-0813">Transport</keyword>
<evidence type="ECO:0000313" key="9">
    <source>
        <dbReference type="Proteomes" id="UP000008633"/>
    </source>
</evidence>
<dbReference type="GO" id="GO:0055085">
    <property type="term" value="P:transmembrane transport"/>
    <property type="evidence" value="ECO:0007669"/>
    <property type="project" value="InterPro"/>
</dbReference>
<dbReference type="OrthoDB" id="3177666at2"/>
<proteinExistence type="predicted"/>
<keyword evidence="3 6" id="KW-0812">Transmembrane</keyword>
<feature type="transmembrane region" description="Helical" evidence="6">
    <location>
        <begin position="243"/>
        <end position="261"/>
    </location>
</feature>
<gene>
    <name evidence="8" type="ordered locus">Nitsa_0983</name>
</gene>
<sequence length="365" mass="40527">MKSDLLKRGGRTLLALLAKEWLFFIAALGLIATTVAVGHLPKVSERDLTPILLLWGFFVTLKGIENSRALCHASCRLERLPALGPSLVLIALLLGMFLTIDVALVTLVPLLFAMRLSRRNLMILLASFAAHIGAALFPFGTPQNLFIYAHYQPGLLPFLQTIAPFVLGMTILLLAAVSFAGVRRLSTLSRQPERPLKPIHTVLYLVFFLLLVLAVIGLLPWGVVLLPLLYAWLFDLESLRVDYFLLLTFVLFLALSANVHELIAPWVHRPHHIFLLAAAMSQLISNVPTTLLLQPITPYWQALLWGSNVGGFGTPIAALANLILLRLYRQYHGTIDGRFWSLFLIGNLLILAAGIGLYFLLHLIR</sequence>
<feature type="transmembrane region" description="Helical" evidence="6">
    <location>
        <begin position="339"/>
        <end position="361"/>
    </location>
</feature>
<keyword evidence="9" id="KW-1185">Reference proteome</keyword>
<dbReference type="Proteomes" id="UP000008633">
    <property type="component" value="Chromosome"/>
</dbReference>
<reference evidence="9" key="2">
    <citation type="submission" date="2011-01" db="EMBL/GenBank/DDBJ databases">
        <title>The complete genome of Nitratifractor salsuginis DSM 16511.</title>
        <authorList>
            <consortium name="US DOE Joint Genome Institute (JGI-PGF)"/>
            <person name="Lucas S."/>
            <person name="Copeland A."/>
            <person name="Lapidus A."/>
            <person name="Bruce D."/>
            <person name="Goodwin L."/>
            <person name="Pitluck S."/>
            <person name="Kyrpides N."/>
            <person name="Mavromatis K."/>
            <person name="Ivanova N."/>
            <person name="Mikhailova N."/>
            <person name="Zeytun A."/>
            <person name="Detter J.C."/>
            <person name="Tapia R."/>
            <person name="Han C."/>
            <person name="Land M."/>
            <person name="Hauser L."/>
            <person name="Markowitz V."/>
            <person name="Cheng J.-F."/>
            <person name="Hugenholtz P."/>
            <person name="Woyke T."/>
            <person name="Wu D."/>
            <person name="Tindall B."/>
            <person name="Schuetze A."/>
            <person name="Brambilla E."/>
            <person name="Klenk H.-P."/>
            <person name="Eisen J.A."/>
        </authorList>
    </citation>
    <scope>NUCLEOTIDE SEQUENCE [LARGE SCALE GENOMIC DNA]</scope>
    <source>
        <strain evidence="9">DSM 16511 / JCM 12458 / E9I37-1</strain>
    </source>
</reference>
<organism evidence="8 9">
    <name type="scientific">Nitratifractor salsuginis (strain DSM 16511 / JCM 12458 / E9I37-1)</name>
    <dbReference type="NCBI Taxonomy" id="749222"/>
    <lineage>
        <taxon>Bacteria</taxon>
        <taxon>Pseudomonadati</taxon>
        <taxon>Campylobacterota</taxon>
        <taxon>Epsilonproteobacteria</taxon>
        <taxon>Campylobacterales</taxon>
        <taxon>Sulfurovaceae</taxon>
        <taxon>Nitratifractor</taxon>
    </lineage>
</organism>
<evidence type="ECO:0000259" key="7">
    <source>
        <dbReference type="Pfam" id="PF03600"/>
    </source>
</evidence>
<feature type="transmembrane region" description="Helical" evidence="6">
    <location>
        <begin position="121"/>
        <end position="141"/>
    </location>
</feature>
<dbReference type="RefSeq" id="WP_013553936.1">
    <property type="nucleotide sequence ID" value="NC_014935.1"/>
</dbReference>
<evidence type="ECO:0000256" key="6">
    <source>
        <dbReference type="SAM" id="Phobius"/>
    </source>
</evidence>
<comment type="subcellular location">
    <subcellularLocation>
        <location evidence="1">Membrane</location>
        <topology evidence="1">Multi-pass membrane protein</topology>
    </subcellularLocation>
</comment>
<evidence type="ECO:0000256" key="5">
    <source>
        <dbReference type="ARBA" id="ARBA00023136"/>
    </source>
</evidence>
<evidence type="ECO:0000256" key="1">
    <source>
        <dbReference type="ARBA" id="ARBA00004141"/>
    </source>
</evidence>
<dbReference type="eggNOG" id="COG1055">
    <property type="taxonomic scope" value="Bacteria"/>
</dbReference>
<dbReference type="AlphaFoldDB" id="E6X3G5"/>
<feature type="transmembrane region" description="Helical" evidence="6">
    <location>
        <begin position="273"/>
        <end position="296"/>
    </location>
</feature>
<keyword evidence="4 6" id="KW-1133">Transmembrane helix</keyword>
<protein>
    <submittedName>
        <fullName evidence="8">Citrate transporter</fullName>
    </submittedName>
</protein>
<feature type="transmembrane region" description="Helical" evidence="6">
    <location>
        <begin position="21"/>
        <end position="40"/>
    </location>
</feature>
<feature type="transmembrane region" description="Helical" evidence="6">
    <location>
        <begin position="87"/>
        <end position="114"/>
    </location>
</feature>
<evidence type="ECO:0000256" key="3">
    <source>
        <dbReference type="ARBA" id="ARBA00022692"/>
    </source>
</evidence>
<dbReference type="EMBL" id="CP002452">
    <property type="protein sequence ID" value="ADV46242.1"/>
    <property type="molecule type" value="Genomic_DNA"/>
</dbReference>
<evidence type="ECO:0000256" key="4">
    <source>
        <dbReference type="ARBA" id="ARBA00022989"/>
    </source>
</evidence>
<dbReference type="Pfam" id="PF03600">
    <property type="entry name" value="CitMHS"/>
    <property type="match status" value="1"/>
</dbReference>
<dbReference type="STRING" id="749222.Nitsa_0983"/>